<feature type="transmembrane region" description="Helical" evidence="1">
    <location>
        <begin position="26"/>
        <end position="49"/>
    </location>
</feature>
<reference evidence="2" key="1">
    <citation type="submission" date="2018-05" db="EMBL/GenBank/DDBJ databases">
        <authorList>
            <person name="Lanie J.A."/>
            <person name="Ng W.-L."/>
            <person name="Kazmierczak K.M."/>
            <person name="Andrzejewski T.M."/>
            <person name="Davidsen T.M."/>
            <person name="Wayne K.J."/>
            <person name="Tettelin H."/>
            <person name="Glass J.I."/>
            <person name="Rusch D."/>
            <person name="Podicherti R."/>
            <person name="Tsui H.-C.T."/>
            <person name="Winkler M.E."/>
        </authorList>
    </citation>
    <scope>NUCLEOTIDE SEQUENCE</scope>
</reference>
<keyword evidence="1" id="KW-0812">Transmembrane</keyword>
<dbReference type="EMBL" id="UINC01013048">
    <property type="protein sequence ID" value="SVA56612.1"/>
    <property type="molecule type" value="Genomic_DNA"/>
</dbReference>
<protein>
    <submittedName>
        <fullName evidence="2">Uncharacterized protein</fullName>
    </submittedName>
</protein>
<keyword evidence="1" id="KW-0472">Membrane</keyword>
<keyword evidence="1" id="KW-1133">Transmembrane helix</keyword>
<evidence type="ECO:0000313" key="2">
    <source>
        <dbReference type="EMBL" id="SVA56612.1"/>
    </source>
</evidence>
<dbReference type="AlphaFoldDB" id="A0A381WWA3"/>
<feature type="non-terminal residue" evidence="2">
    <location>
        <position position="74"/>
    </location>
</feature>
<name>A0A381WWA3_9ZZZZ</name>
<sequence>MIECEAVFIGEQLLPTHQWRKDMFRILVQFGVCVVVLTMGVTLGVNSLLAAEEEVLQEEQSFIIGEYFVCDVTR</sequence>
<gene>
    <name evidence="2" type="ORF">METZ01_LOCUS109466</name>
</gene>
<organism evidence="2">
    <name type="scientific">marine metagenome</name>
    <dbReference type="NCBI Taxonomy" id="408172"/>
    <lineage>
        <taxon>unclassified sequences</taxon>
        <taxon>metagenomes</taxon>
        <taxon>ecological metagenomes</taxon>
    </lineage>
</organism>
<proteinExistence type="predicted"/>
<accession>A0A381WWA3</accession>
<evidence type="ECO:0000256" key="1">
    <source>
        <dbReference type="SAM" id="Phobius"/>
    </source>
</evidence>